<name>K1U3Y8_9ZZZZ</name>
<dbReference type="GO" id="GO:0034605">
    <property type="term" value="P:cellular response to heat"/>
    <property type="evidence" value="ECO:0007669"/>
    <property type="project" value="TreeGrafter"/>
</dbReference>
<dbReference type="PROSITE" id="PS00870">
    <property type="entry name" value="CLPAB_1"/>
    <property type="match status" value="1"/>
</dbReference>
<dbReference type="InterPro" id="IPR003959">
    <property type="entry name" value="ATPase_AAA_core"/>
</dbReference>
<dbReference type="PRINTS" id="PR00300">
    <property type="entry name" value="CLPPROTEASEA"/>
</dbReference>
<evidence type="ECO:0000256" key="3">
    <source>
        <dbReference type="ARBA" id="ARBA00022840"/>
    </source>
</evidence>
<dbReference type="Gene3D" id="1.10.8.60">
    <property type="match status" value="2"/>
</dbReference>
<dbReference type="InterPro" id="IPR001270">
    <property type="entry name" value="ClpA/B"/>
</dbReference>
<dbReference type="InterPro" id="IPR019489">
    <property type="entry name" value="Clp_ATPase_C"/>
</dbReference>
<dbReference type="PROSITE" id="PS51903">
    <property type="entry name" value="CLP_R"/>
    <property type="match status" value="1"/>
</dbReference>
<dbReference type="Pfam" id="PF10431">
    <property type="entry name" value="ClpB_D2-small"/>
    <property type="match status" value="1"/>
</dbReference>
<dbReference type="Gene3D" id="3.40.50.300">
    <property type="entry name" value="P-loop containing nucleotide triphosphate hydrolases"/>
    <property type="match status" value="2"/>
</dbReference>
<keyword evidence="2" id="KW-0547">Nucleotide-binding</keyword>
<gene>
    <name evidence="7" type="ORF">OBE_01779</name>
</gene>
<dbReference type="GO" id="GO:0005737">
    <property type="term" value="C:cytoplasm"/>
    <property type="evidence" value="ECO:0007669"/>
    <property type="project" value="TreeGrafter"/>
</dbReference>
<dbReference type="Gene3D" id="1.10.1780.10">
    <property type="entry name" value="Clp, N-terminal domain"/>
    <property type="match status" value="1"/>
</dbReference>
<dbReference type="CDD" id="cd00009">
    <property type="entry name" value="AAA"/>
    <property type="match status" value="1"/>
</dbReference>
<dbReference type="EMBL" id="AJWZ01001172">
    <property type="protein sequence ID" value="EKC74614.1"/>
    <property type="molecule type" value="Genomic_DNA"/>
</dbReference>
<evidence type="ECO:0000256" key="4">
    <source>
        <dbReference type="ARBA" id="ARBA00023186"/>
    </source>
</evidence>
<sequence length="768" mass="87943">MFSKFSEEAQKSLLLAREEMIKLRHPYIGSEHLLLAILSNKNLPITKMLSKYNINYENFYNEIIKIMGKGTKVSSWFLYTPLLKRIIENATFDSKERKEKEVTIEQLFLSLLEEGEGVAIRLLVGMNINIDALYDDFSNKYIVKKSKKEKKLIINDFAVNFNKRVVVGEIDPVSGRDEEVNRVIEILSRRTKNNPLLIGEAGVGKTAIVEELSRRIVNGDVPKFLQNKKILSVSIASLVSGTKYRGEFEERINKIIKEVEEDGNIILFIDEVHTIVGAGGAEGAIDASNILKPSLARGKIKIIGATTNEEYHEYIERDKALDRRFQKINVLEPDVEKTKKMLMNLKPLYESFHNVVIPEEVIDYIIELSNRYIQNMRNPDKSIDIMDEVCVKASLESKNKDDKTLELNNKVKKIIQEKNKAVQEQDFEEASRLKDEQYKLENELSNMIVKKSVKKPLPVITKKQVAKIIELKTKIPIYEVNNDTKALLKKLNKNLKEKILGQDEIINSICAYTRKIYFGFKKDKPYSFLFVGPTGVGKTLFVKEYATSLYGSDNFIRIDMSEYKEEYSISKLLGSAPGYVGYRENNTVMEKIRNHPNCVILLDEIEKASPAVIKVFLQALDEGVVHDAVGRSISFKNAIIFMTSNLGCNNSSIGFMDDNSLNQSLKDFLSVEFLNRIDKVFTFKKLDEVVVKKIINKKLNMLKKQYYDKDINVVFSKKIVDNILAKSNYLEYGARKIDKIIEEEVENYIMEEIICGNSSISVREFSGE</sequence>
<evidence type="ECO:0000256" key="2">
    <source>
        <dbReference type="ARBA" id="ARBA00022741"/>
    </source>
</evidence>
<dbReference type="Pfam" id="PF00004">
    <property type="entry name" value="AAA"/>
    <property type="match status" value="1"/>
</dbReference>
<keyword evidence="1" id="KW-0677">Repeat</keyword>
<dbReference type="AlphaFoldDB" id="K1U3Y8"/>
<dbReference type="InterPro" id="IPR001943">
    <property type="entry name" value="UVR_dom"/>
</dbReference>
<accession>K1U3Y8</accession>
<proteinExistence type="predicted"/>
<feature type="domain" description="Clp R" evidence="6">
    <location>
        <begin position="2"/>
        <end position="145"/>
    </location>
</feature>
<reference evidence="7" key="1">
    <citation type="journal article" date="2013" name="Environ. Microbiol.">
        <title>Microbiota from the distal guts of lean and obese adolescents exhibit partial functional redundancy besides clear differences in community structure.</title>
        <authorList>
            <person name="Ferrer M."/>
            <person name="Ruiz A."/>
            <person name="Lanza F."/>
            <person name="Haange S.B."/>
            <person name="Oberbach A."/>
            <person name="Till H."/>
            <person name="Bargiela R."/>
            <person name="Campoy C."/>
            <person name="Segura M.T."/>
            <person name="Richter M."/>
            <person name="von Bergen M."/>
            <person name="Seifert J."/>
            <person name="Suarez A."/>
        </authorList>
    </citation>
    <scope>NUCLEOTIDE SEQUENCE</scope>
</reference>
<evidence type="ECO:0000259" key="6">
    <source>
        <dbReference type="PROSITE" id="PS51903"/>
    </source>
</evidence>
<keyword evidence="4" id="KW-0143">Chaperone</keyword>
<evidence type="ECO:0000259" key="5">
    <source>
        <dbReference type="PROSITE" id="PS50151"/>
    </source>
</evidence>
<dbReference type="Pfam" id="PF17871">
    <property type="entry name" value="AAA_lid_9"/>
    <property type="match status" value="1"/>
</dbReference>
<dbReference type="InterPro" id="IPR003593">
    <property type="entry name" value="AAA+_ATPase"/>
</dbReference>
<evidence type="ECO:0000313" key="7">
    <source>
        <dbReference type="EMBL" id="EKC74614.1"/>
    </source>
</evidence>
<keyword evidence="3" id="KW-0067">ATP-binding</keyword>
<dbReference type="Pfam" id="PF07724">
    <property type="entry name" value="AAA_2"/>
    <property type="match status" value="1"/>
</dbReference>
<evidence type="ECO:0000256" key="1">
    <source>
        <dbReference type="ARBA" id="ARBA00022737"/>
    </source>
</evidence>
<dbReference type="GO" id="GO:0016887">
    <property type="term" value="F:ATP hydrolysis activity"/>
    <property type="evidence" value="ECO:0007669"/>
    <property type="project" value="InterPro"/>
</dbReference>
<dbReference type="InterPro" id="IPR050130">
    <property type="entry name" value="ClpA_ClpB"/>
</dbReference>
<dbReference type="Pfam" id="PF02861">
    <property type="entry name" value="Clp_N"/>
    <property type="match status" value="1"/>
</dbReference>
<dbReference type="CDD" id="cd19499">
    <property type="entry name" value="RecA-like_ClpB_Hsp104-like"/>
    <property type="match status" value="1"/>
</dbReference>
<dbReference type="InterPro" id="IPR036628">
    <property type="entry name" value="Clp_N_dom_sf"/>
</dbReference>
<dbReference type="InterPro" id="IPR004176">
    <property type="entry name" value="Clp_R_N"/>
</dbReference>
<dbReference type="PROSITE" id="PS50151">
    <property type="entry name" value="UVR"/>
    <property type="match status" value="1"/>
</dbReference>
<dbReference type="SUPFAM" id="SSF81923">
    <property type="entry name" value="Double Clp-N motif"/>
    <property type="match status" value="1"/>
</dbReference>
<dbReference type="InterPro" id="IPR041546">
    <property type="entry name" value="ClpA/ClpB_AAA_lid"/>
</dbReference>
<dbReference type="PANTHER" id="PTHR11638">
    <property type="entry name" value="ATP-DEPENDENT CLP PROTEASE"/>
    <property type="match status" value="1"/>
</dbReference>
<dbReference type="SMART" id="SM01086">
    <property type="entry name" value="ClpB_D2-small"/>
    <property type="match status" value="1"/>
</dbReference>
<dbReference type="InterPro" id="IPR018368">
    <property type="entry name" value="ClpA/B_CS1"/>
</dbReference>
<dbReference type="PROSITE" id="PS00871">
    <property type="entry name" value="CLPAB_2"/>
    <property type="match status" value="1"/>
</dbReference>
<dbReference type="GO" id="GO:0005524">
    <property type="term" value="F:ATP binding"/>
    <property type="evidence" value="ECO:0007669"/>
    <property type="project" value="UniProtKB-KW"/>
</dbReference>
<dbReference type="SMART" id="SM00382">
    <property type="entry name" value="AAA"/>
    <property type="match status" value="2"/>
</dbReference>
<dbReference type="InterPro" id="IPR027417">
    <property type="entry name" value="P-loop_NTPase"/>
</dbReference>
<dbReference type="Gene3D" id="4.10.860.10">
    <property type="entry name" value="UVR domain"/>
    <property type="match status" value="1"/>
</dbReference>
<comment type="caution">
    <text evidence="7">The sequence shown here is derived from an EMBL/GenBank/DDBJ whole genome shotgun (WGS) entry which is preliminary data.</text>
</comment>
<dbReference type="PANTHER" id="PTHR11638:SF175">
    <property type="entry name" value="ATP-DEPENDENT CLP PROTEASE, ATP-BINDING SUBUNIT CLPC"/>
    <property type="match status" value="1"/>
</dbReference>
<dbReference type="SUPFAM" id="SSF52540">
    <property type="entry name" value="P-loop containing nucleoside triphosphate hydrolases"/>
    <property type="match status" value="2"/>
</dbReference>
<dbReference type="InterPro" id="IPR028299">
    <property type="entry name" value="ClpA/B_CS2"/>
</dbReference>
<protein>
    <submittedName>
        <fullName evidence="7">Negative regulator of genetic competence ClpC/MecB</fullName>
    </submittedName>
</protein>
<feature type="domain" description="UVR" evidence="5">
    <location>
        <begin position="408"/>
        <end position="443"/>
    </location>
</feature>
<organism evidence="7">
    <name type="scientific">human gut metagenome</name>
    <dbReference type="NCBI Taxonomy" id="408170"/>
    <lineage>
        <taxon>unclassified sequences</taxon>
        <taxon>metagenomes</taxon>
        <taxon>organismal metagenomes</taxon>
    </lineage>
</organism>